<proteinExistence type="predicted"/>
<keyword evidence="4" id="KW-1185">Reference proteome</keyword>
<feature type="chain" id="PRO_5002084682" description="Secreted protein" evidence="2">
    <location>
        <begin position="22"/>
        <end position="322"/>
    </location>
</feature>
<organism evidence="3 4">
    <name type="scientific">Mameliella alba</name>
    <dbReference type="NCBI Taxonomy" id="561184"/>
    <lineage>
        <taxon>Bacteria</taxon>
        <taxon>Pseudomonadati</taxon>
        <taxon>Pseudomonadota</taxon>
        <taxon>Alphaproteobacteria</taxon>
        <taxon>Rhodobacterales</taxon>
        <taxon>Roseobacteraceae</taxon>
        <taxon>Mameliella</taxon>
    </lineage>
</organism>
<evidence type="ECO:0000313" key="4">
    <source>
        <dbReference type="Proteomes" id="UP000030960"/>
    </source>
</evidence>
<feature type="compositionally biased region" description="Pro residues" evidence="1">
    <location>
        <begin position="77"/>
        <end position="96"/>
    </location>
</feature>
<comment type="caution">
    <text evidence="3">The sequence shown here is derived from an EMBL/GenBank/DDBJ whole genome shotgun (WGS) entry which is preliminary data.</text>
</comment>
<gene>
    <name evidence="3" type="ORF">OA50_01171</name>
</gene>
<sequence>MGRISTVLAATASVLCLTATAGYPESHEAAGPDVSEEVQGHLVTPDGTPDADDPAAAPATEDADPPAAPDEGAGPADAPPDPAPVPDPAPEAPEPPAADSGIDVDLLMDTLLSALEDMQELRPRIDALEGQVAAHEKLLRQVCTNEGYEADPPDCLHLHPDPPDLDPLQAQIDELNRTILTLQGELAELRARPAAPTAEPPVIAEDPDPAPTPREDTGPVVAEGDPFVLRQTPDGLPLFPAQREFGLDQGPLAAMIPDLPDAAMCQEAGQWLVDSAANRIADAFYVTREGEIAMCKLVGDQWSVVSAGRLDKAHIVVEGGKQ</sequence>
<feature type="region of interest" description="Disordered" evidence="1">
    <location>
        <begin position="191"/>
        <end position="217"/>
    </location>
</feature>
<feature type="signal peptide" evidence="2">
    <location>
        <begin position="1"/>
        <end position="21"/>
    </location>
</feature>
<dbReference type="AlphaFoldDB" id="A0A0B3RUC6"/>
<protein>
    <recommendedName>
        <fullName evidence="5">Secreted protein</fullName>
    </recommendedName>
</protein>
<feature type="compositionally biased region" description="Low complexity" evidence="1">
    <location>
        <begin position="44"/>
        <end position="60"/>
    </location>
</feature>
<evidence type="ECO:0008006" key="5">
    <source>
        <dbReference type="Google" id="ProtNLM"/>
    </source>
</evidence>
<accession>A0A0B3RUC6</accession>
<dbReference type="Proteomes" id="UP000030960">
    <property type="component" value="Unassembled WGS sequence"/>
</dbReference>
<evidence type="ECO:0000256" key="1">
    <source>
        <dbReference type="SAM" id="MobiDB-lite"/>
    </source>
</evidence>
<name>A0A0B3RUC6_9RHOB</name>
<feature type="compositionally biased region" description="Low complexity" evidence="1">
    <location>
        <begin position="192"/>
        <end position="201"/>
    </location>
</feature>
<keyword evidence="2" id="KW-0732">Signal</keyword>
<dbReference type="RefSeq" id="WP_043138421.1">
    <property type="nucleotide sequence ID" value="NZ_JSUQ01000003.1"/>
</dbReference>
<feature type="region of interest" description="Disordered" evidence="1">
    <location>
        <begin position="26"/>
        <end position="101"/>
    </location>
</feature>
<dbReference type="EMBL" id="JSUQ01000003">
    <property type="protein sequence ID" value="KHQ54575.1"/>
    <property type="molecule type" value="Genomic_DNA"/>
</dbReference>
<reference evidence="3 4" key="1">
    <citation type="submission" date="2014-10" db="EMBL/GenBank/DDBJ databases">
        <title>Genome sequence of Ponticoccus sp. strain UMTAT08 isolated from clonal culture of toxic dinoflagellate Alexandrium tamiyavanichii.</title>
        <authorList>
            <person name="Gan H.Y."/>
            <person name="Muhd D.-D."/>
            <person name="Mohd Noor M.E."/>
            <person name="Yeong Y.S."/>
            <person name="Usup G."/>
        </authorList>
    </citation>
    <scope>NUCLEOTIDE SEQUENCE [LARGE SCALE GENOMIC DNA]</scope>
    <source>
        <strain evidence="3 4">UMTAT08</strain>
    </source>
</reference>
<evidence type="ECO:0000313" key="3">
    <source>
        <dbReference type="EMBL" id="KHQ54575.1"/>
    </source>
</evidence>
<evidence type="ECO:0000256" key="2">
    <source>
        <dbReference type="SAM" id="SignalP"/>
    </source>
</evidence>
<dbReference type="STRING" id="561184.SAMN05216376_105342"/>